<name>L8H012_ACACF</name>
<evidence type="ECO:0000313" key="2">
    <source>
        <dbReference type="EMBL" id="ELR18864.1"/>
    </source>
</evidence>
<feature type="region of interest" description="Disordered" evidence="1">
    <location>
        <begin position="217"/>
        <end position="315"/>
    </location>
</feature>
<feature type="region of interest" description="Disordered" evidence="1">
    <location>
        <begin position="47"/>
        <end position="72"/>
    </location>
</feature>
<protein>
    <submittedName>
        <fullName evidence="2">Uncharacterized protein</fullName>
    </submittedName>
</protein>
<feature type="compositionally biased region" description="Basic and acidic residues" evidence="1">
    <location>
        <begin position="51"/>
        <end position="69"/>
    </location>
</feature>
<organism evidence="2 3">
    <name type="scientific">Acanthamoeba castellanii (strain ATCC 30010 / Neff)</name>
    <dbReference type="NCBI Taxonomy" id="1257118"/>
    <lineage>
        <taxon>Eukaryota</taxon>
        <taxon>Amoebozoa</taxon>
        <taxon>Discosea</taxon>
        <taxon>Longamoebia</taxon>
        <taxon>Centramoebida</taxon>
        <taxon>Acanthamoebidae</taxon>
        <taxon>Acanthamoeba</taxon>
    </lineage>
</organism>
<dbReference type="KEGG" id="acan:ACA1_036980"/>
<sequence>MTAVAKTKRGGGDFMSSHRVSVVLPRALRLTDRRVQEAKELYAPSCLEQQHGGEEGLPRRQSADDAKVEEADDDGLLVRRAERRAGKKALVLKAKLESGCSCLVGQAVRIRVKVKNGTPKTVSVVKVYLAERETEGGNVVKRKGVVEEYMQGGVFPMVGESAYTGHLTYLAPPNTRPSNQWRTHDLWVGLKIKASLPGKLWVSFPLQVVTEGQLLGDDDTGAPSARIGGRASVPLSSSSSGTLRSARRRSIRGSAPGLQDLTAPGPMHRSADETTLRGHQTLRSRNSKFNRLSRTFSATISKNWTTPTTNKQSHK</sequence>
<dbReference type="EMBL" id="KB007940">
    <property type="protein sequence ID" value="ELR18864.1"/>
    <property type="molecule type" value="Genomic_DNA"/>
</dbReference>
<keyword evidence="3" id="KW-1185">Reference proteome</keyword>
<evidence type="ECO:0000256" key="1">
    <source>
        <dbReference type="SAM" id="MobiDB-lite"/>
    </source>
</evidence>
<dbReference type="Proteomes" id="UP000011083">
    <property type="component" value="Unassembled WGS sequence"/>
</dbReference>
<reference evidence="2 3" key="1">
    <citation type="journal article" date="2013" name="Genome Biol.">
        <title>Genome of Acanthamoeba castellanii highlights extensive lateral gene transfer and early evolution of tyrosine kinase signaling.</title>
        <authorList>
            <person name="Clarke M."/>
            <person name="Lohan A.J."/>
            <person name="Liu B."/>
            <person name="Lagkouvardos I."/>
            <person name="Roy S."/>
            <person name="Zafar N."/>
            <person name="Bertelli C."/>
            <person name="Schilde C."/>
            <person name="Kianianmomeni A."/>
            <person name="Burglin T.R."/>
            <person name="Frech C."/>
            <person name="Turcotte B."/>
            <person name="Kopec K.O."/>
            <person name="Synnott J.M."/>
            <person name="Choo C."/>
            <person name="Paponov I."/>
            <person name="Finkler A."/>
            <person name="Soon Heng Tan C."/>
            <person name="Hutchins A.P."/>
            <person name="Weinmeier T."/>
            <person name="Rattei T."/>
            <person name="Chu J.S."/>
            <person name="Gimenez G."/>
            <person name="Irimia M."/>
            <person name="Rigden D.J."/>
            <person name="Fitzpatrick D.A."/>
            <person name="Lorenzo-Morales J."/>
            <person name="Bateman A."/>
            <person name="Chiu C.H."/>
            <person name="Tang P."/>
            <person name="Hegemann P."/>
            <person name="Fromm H."/>
            <person name="Raoult D."/>
            <person name="Greub G."/>
            <person name="Miranda-Saavedra D."/>
            <person name="Chen N."/>
            <person name="Nash P."/>
            <person name="Ginger M.L."/>
            <person name="Horn M."/>
            <person name="Schaap P."/>
            <person name="Caler L."/>
            <person name="Loftus B."/>
        </authorList>
    </citation>
    <scope>NUCLEOTIDE SEQUENCE [LARGE SCALE GENOMIC DNA]</scope>
    <source>
        <strain evidence="2 3">Neff</strain>
    </source>
</reference>
<feature type="compositionally biased region" description="Low complexity" evidence="1">
    <location>
        <begin position="229"/>
        <end position="244"/>
    </location>
</feature>
<dbReference type="GeneID" id="14919694"/>
<evidence type="ECO:0000313" key="3">
    <source>
        <dbReference type="Proteomes" id="UP000011083"/>
    </source>
</evidence>
<proteinExistence type="predicted"/>
<accession>L8H012</accession>
<dbReference type="AlphaFoldDB" id="L8H012"/>
<dbReference type="VEuPathDB" id="AmoebaDB:ACA1_036980"/>
<gene>
    <name evidence="2" type="ORF">ACA1_036980</name>
</gene>
<dbReference type="RefSeq" id="XP_004340923.1">
    <property type="nucleotide sequence ID" value="XM_004340875.1"/>
</dbReference>
<feature type="compositionally biased region" description="Polar residues" evidence="1">
    <location>
        <begin position="289"/>
        <end position="315"/>
    </location>
</feature>